<dbReference type="PROSITE" id="PS51840">
    <property type="entry name" value="C2_NT"/>
    <property type="match status" value="1"/>
</dbReference>
<feature type="compositionally biased region" description="Basic and acidic residues" evidence="1">
    <location>
        <begin position="701"/>
        <end position="714"/>
    </location>
</feature>
<dbReference type="EMBL" id="LK052945">
    <property type="protein sequence ID" value="CDR44830.1"/>
    <property type="molecule type" value="Genomic_DNA"/>
</dbReference>
<protein>
    <submittedName>
        <fullName evidence="3">RHTO0S10e01464g1_1</fullName>
    </submittedName>
</protein>
<organism evidence="3">
    <name type="scientific">Rhodotorula toruloides</name>
    <name type="common">Yeast</name>
    <name type="synonym">Rhodosporidium toruloides</name>
    <dbReference type="NCBI Taxonomy" id="5286"/>
    <lineage>
        <taxon>Eukaryota</taxon>
        <taxon>Fungi</taxon>
        <taxon>Dikarya</taxon>
        <taxon>Basidiomycota</taxon>
        <taxon>Pucciniomycotina</taxon>
        <taxon>Microbotryomycetes</taxon>
        <taxon>Sporidiobolales</taxon>
        <taxon>Sporidiobolaceae</taxon>
        <taxon>Rhodotorula</taxon>
    </lineage>
</organism>
<dbReference type="InterPro" id="IPR039931">
    <property type="entry name" value="EEIG1/2-like"/>
</dbReference>
<feature type="region of interest" description="Disordered" evidence="1">
    <location>
        <begin position="368"/>
        <end position="517"/>
    </location>
</feature>
<feature type="region of interest" description="Disordered" evidence="1">
    <location>
        <begin position="619"/>
        <end position="953"/>
    </location>
</feature>
<feature type="compositionally biased region" description="Low complexity" evidence="1">
    <location>
        <begin position="875"/>
        <end position="884"/>
    </location>
</feature>
<accession>A0A061B5R2</accession>
<feature type="domain" description="C2 NT-type" evidence="2">
    <location>
        <begin position="5"/>
        <end position="346"/>
    </location>
</feature>
<evidence type="ECO:0000259" key="2">
    <source>
        <dbReference type="PROSITE" id="PS51840"/>
    </source>
</evidence>
<feature type="compositionally biased region" description="Basic and acidic residues" evidence="1">
    <location>
        <begin position="619"/>
        <end position="638"/>
    </location>
</feature>
<dbReference type="Pfam" id="PF10358">
    <property type="entry name" value="NT-C2"/>
    <property type="match status" value="1"/>
</dbReference>
<dbReference type="PANTHER" id="PTHR21456">
    <property type="entry name" value="FAMILY WITH SEQUENCE SIMILARITY 102"/>
    <property type="match status" value="1"/>
</dbReference>
<feature type="compositionally biased region" description="Polar residues" evidence="1">
    <location>
        <begin position="172"/>
        <end position="187"/>
    </location>
</feature>
<dbReference type="PANTHER" id="PTHR21456:SF1">
    <property type="entry name" value="C2 NT-TYPE DOMAIN-CONTAINING PROTEIN"/>
    <property type="match status" value="1"/>
</dbReference>
<dbReference type="InterPro" id="IPR019448">
    <property type="entry name" value="NT-C2"/>
</dbReference>
<feature type="compositionally biased region" description="Low complexity" evidence="1">
    <location>
        <begin position="210"/>
        <end position="229"/>
    </location>
</feature>
<feature type="compositionally biased region" description="Polar residues" evidence="1">
    <location>
        <begin position="855"/>
        <end position="868"/>
    </location>
</feature>
<feature type="compositionally biased region" description="Polar residues" evidence="1">
    <location>
        <begin position="893"/>
        <end position="904"/>
    </location>
</feature>
<feature type="compositionally biased region" description="Basic and acidic residues" evidence="1">
    <location>
        <begin position="926"/>
        <end position="953"/>
    </location>
</feature>
<feature type="compositionally biased region" description="Low complexity" evidence="1">
    <location>
        <begin position="464"/>
        <end position="486"/>
    </location>
</feature>
<gene>
    <name evidence="3" type="ORF">RHTO0S_10e01464g</name>
</gene>
<feature type="compositionally biased region" description="Low complexity" evidence="1">
    <location>
        <begin position="796"/>
        <end position="807"/>
    </location>
</feature>
<feature type="compositionally biased region" description="Low complexity" evidence="1">
    <location>
        <begin position="818"/>
        <end position="845"/>
    </location>
</feature>
<feature type="compositionally biased region" description="Polar residues" evidence="1">
    <location>
        <begin position="776"/>
        <end position="786"/>
    </location>
</feature>
<reference evidence="3" key="1">
    <citation type="journal article" date="2014" name="Genome Announc.">
        <title>Draft genome sequence of Rhodosporidium toruloides CECT1137, an oleaginous yeast of biotechnological interest.</title>
        <authorList>
            <person name="Morin N."/>
            <person name="Calcas X."/>
            <person name="Devillers H."/>
            <person name="Durrens P."/>
            <person name="Sherman D.J."/>
            <person name="Nicaud J.-M."/>
            <person name="Neuveglise C."/>
        </authorList>
    </citation>
    <scope>NUCLEOTIDE SEQUENCE</scope>
    <source>
        <strain evidence="3">CECT1137</strain>
    </source>
</reference>
<proteinExistence type="predicted"/>
<feature type="compositionally biased region" description="Low complexity" evidence="1">
    <location>
        <begin position="78"/>
        <end position="94"/>
    </location>
</feature>
<evidence type="ECO:0000256" key="1">
    <source>
        <dbReference type="SAM" id="MobiDB-lite"/>
    </source>
</evidence>
<feature type="compositionally biased region" description="Low complexity" evidence="1">
    <location>
        <begin position="406"/>
        <end position="426"/>
    </location>
</feature>
<evidence type="ECO:0000313" key="3">
    <source>
        <dbReference type="EMBL" id="CDR44830.1"/>
    </source>
</evidence>
<dbReference type="OrthoDB" id="3365224at2759"/>
<dbReference type="AlphaFoldDB" id="A0A061B5R2"/>
<feature type="region of interest" description="Disordered" evidence="1">
    <location>
        <begin position="564"/>
        <end position="593"/>
    </location>
</feature>
<feature type="compositionally biased region" description="Polar residues" evidence="1">
    <location>
        <begin position="374"/>
        <end position="404"/>
    </location>
</feature>
<feature type="region of interest" description="Disordered" evidence="1">
    <location>
        <begin position="77"/>
        <end position="244"/>
    </location>
</feature>
<sequence length="953" mass="100097">MRIGETLGFSKTATFLATVTVHELVQVPLLNAKFRIKWKFKGATHSSALDDPANSHHSARAAAGFAEASRRFLHPRTAALSSSQGSSASTSDGGVTEKEGELSRSRSGSPLGMAWSSEEGDDARTATGGRPLSRGNTPPVSPDQDPRSRSTSRDGGGMAFTSPFSKDGHETLYTSPPSGSRSGNGTPHDSHPASPDGPDLMRRRGAGDLSSMPHTSPPSGSSSRNVSGPTAIAHRPEPKGTTTFVPLRSHTATFNREITCPVLVTLRAVGGGKYELQTSPVRFAIKQEVVLEDGKREEERLGEVILDLSQFAKPNGAAADGAKPRRYLLQGCKSNAVLRVSVKMEWLDGERNFVAPIPRSAQIATGSPAAKGLVSTTNSPASRSTLSLNHKSSATNLNGASTPNGRPRTSSSTTSTSASRFSLRRTNSVSSAGSSSLQNGAGSPEMSRTSSRQGPASDRLAVPGSASRQGSGSSASTSAGSALSISTPGGRNVSKKAKGRGKDKDHKKGGWHPPRSSVVGAFAYSTAGSAAPFETGVGASTGTATDRSATDVIDAIFNRPARPTYSTRPSWAVERSDTEGGGRMSGTSTPTGRLGAPFEYPQGDAKHHHHLGINSHHFGFDRFKGKKGAPKEKEEGKRVPSRAWSMRSVSGSNNKEKEKDLQEVVSPAGVAALPTFPSAREDPPTPIGATYAQVEAPSVRKKQDERAKLVRDVTYEIGVARGEQQCTYDALDGDTSSSDDGDGRDGRAASAKGRSHPPGPSVEVQPPTPQIPFPRTDSSPALTSRATMRPKPPSPSSSAHSSVANSAKPLSVRWGDQSTSASSSAGSTSTSAAPSPATSVLPSPSHRQLRHQRSTDSALSVDRQSTRSAPLDTHSSASRQSSNSRLDPPPSRPTSSLSFNSFVTPPSPPPVKDKRHKWGVLGVNGGRKERERRSMEKPGEKAPGDVEWGKSWT</sequence>
<name>A0A061B5R2_RHOTO</name>
<feature type="compositionally biased region" description="Polar residues" evidence="1">
    <location>
        <begin position="427"/>
        <end position="454"/>
    </location>
</feature>
<feature type="compositionally biased region" description="Basic and acidic residues" evidence="1">
    <location>
        <begin position="95"/>
        <end position="104"/>
    </location>
</feature>